<evidence type="ECO:0000313" key="2">
    <source>
        <dbReference type="Proteomes" id="UP001164761"/>
    </source>
</evidence>
<sequence>MKMESVQEQLKQWGEIMITTDAGETYEIHLGDTKFDLQNRVIVLSSPHAEYIIDGDAIENVKKHYGHKVEN</sequence>
<gene>
    <name evidence="1" type="ORF">NZD89_08535</name>
</gene>
<proteinExistence type="predicted"/>
<evidence type="ECO:0000313" key="1">
    <source>
        <dbReference type="EMBL" id="WAH43418.1"/>
    </source>
</evidence>
<organism evidence="1 2">
    <name type="scientific">Alicyclobacillus fastidiosus</name>
    <dbReference type="NCBI Taxonomy" id="392011"/>
    <lineage>
        <taxon>Bacteria</taxon>
        <taxon>Bacillati</taxon>
        <taxon>Bacillota</taxon>
        <taxon>Bacilli</taxon>
        <taxon>Bacillales</taxon>
        <taxon>Alicyclobacillaceae</taxon>
        <taxon>Alicyclobacillus</taxon>
    </lineage>
</organism>
<accession>A0ABY6ZKG6</accession>
<keyword evidence="2" id="KW-1185">Reference proteome</keyword>
<dbReference type="EMBL" id="CP104067">
    <property type="protein sequence ID" value="WAH43418.1"/>
    <property type="molecule type" value="Genomic_DNA"/>
</dbReference>
<name>A0ABY6ZKG6_9BACL</name>
<reference evidence="1" key="1">
    <citation type="submission" date="2022-08" db="EMBL/GenBank/DDBJ databases">
        <title>Alicyclobacillus fastidiosus DSM 17978, complete genome.</title>
        <authorList>
            <person name="Wang Q."/>
            <person name="Cai R."/>
            <person name="Wang Z."/>
        </authorList>
    </citation>
    <scope>NUCLEOTIDE SEQUENCE</scope>
    <source>
        <strain evidence="1">DSM 17978</strain>
    </source>
</reference>
<protein>
    <submittedName>
        <fullName evidence="1">Uncharacterized protein</fullName>
    </submittedName>
</protein>
<dbReference type="Proteomes" id="UP001164761">
    <property type="component" value="Chromosome"/>
</dbReference>
<dbReference type="RefSeq" id="WP_268007299.1">
    <property type="nucleotide sequence ID" value="NZ_BSUT01000001.1"/>
</dbReference>